<dbReference type="KEGG" id="dpp:DICPUDRAFT_150849"/>
<dbReference type="Proteomes" id="UP000001064">
    <property type="component" value="Unassembled WGS sequence"/>
</dbReference>
<dbReference type="PANTHER" id="PTHR28052:SF1">
    <property type="entry name" value="UPF0545 PROTEIN C22ORF39"/>
    <property type="match status" value="1"/>
</dbReference>
<dbReference type="OrthoDB" id="18376at2759"/>
<dbReference type="InterPro" id="IPR021475">
    <property type="entry name" value="Pants/Emi1-like"/>
</dbReference>
<name>F0ZHE6_DICPU</name>
<dbReference type="eggNOG" id="ENOG502RH8X">
    <property type="taxonomic scope" value="Eukaryota"/>
</dbReference>
<dbReference type="FunCoup" id="F0ZHE6">
    <property type="interactions" value="140"/>
</dbReference>
<dbReference type="GeneID" id="10500271"/>
<protein>
    <submittedName>
        <fullName evidence="1">Uncharacterized protein</fullName>
    </submittedName>
</protein>
<evidence type="ECO:0000313" key="1">
    <source>
        <dbReference type="EMBL" id="EGC36617.1"/>
    </source>
</evidence>
<gene>
    <name evidence="1" type="ORF">DICPUDRAFT_150849</name>
</gene>
<evidence type="ECO:0000313" key="2">
    <source>
        <dbReference type="Proteomes" id="UP000001064"/>
    </source>
</evidence>
<dbReference type="OMA" id="YGENRCK"/>
<organism evidence="1 2">
    <name type="scientific">Dictyostelium purpureum</name>
    <name type="common">Slime mold</name>
    <dbReference type="NCBI Taxonomy" id="5786"/>
    <lineage>
        <taxon>Eukaryota</taxon>
        <taxon>Amoebozoa</taxon>
        <taxon>Evosea</taxon>
        <taxon>Eumycetozoa</taxon>
        <taxon>Dictyostelia</taxon>
        <taxon>Dictyosteliales</taxon>
        <taxon>Dictyosteliaceae</taxon>
        <taxon>Dictyostelium</taxon>
    </lineage>
</organism>
<reference evidence="2" key="1">
    <citation type="journal article" date="2011" name="Genome Biol.">
        <title>Comparative genomics of the social amoebae Dictyostelium discoideum and Dictyostelium purpureum.</title>
        <authorList>
            <consortium name="US DOE Joint Genome Institute (JGI-PGF)"/>
            <person name="Sucgang R."/>
            <person name="Kuo A."/>
            <person name="Tian X."/>
            <person name="Salerno W."/>
            <person name="Parikh A."/>
            <person name="Feasley C.L."/>
            <person name="Dalin E."/>
            <person name="Tu H."/>
            <person name="Huang E."/>
            <person name="Barry K."/>
            <person name="Lindquist E."/>
            <person name="Shapiro H."/>
            <person name="Bruce D."/>
            <person name="Schmutz J."/>
            <person name="Salamov A."/>
            <person name="Fey P."/>
            <person name="Gaudet P."/>
            <person name="Anjard C."/>
            <person name="Babu M.M."/>
            <person name="Basu S."/>
            <person name="Bushmanova Y."/>
            <person name="van der Wel H."/>
            <person name="Katoh-Kurasawa M."/>
            <person name="Dinh C."/>
            <person name="Coutinho P.M."/>
            <person name="Saito T."/>
            <person name="Elias M."/>
            <person name="Schaap P."/>
            <person name="Kay R.R."/>
            <person name="Henrissat B."/>
            <person name="Eichinger L."/>
            <person name="Rivero F."/>
            <person name="Putnam N.H."/>
            <person name="West C.M."/>
            <person name="Loomis W.F."/>
            <person name="Chisholm R.L."/>
            <person name="Shaulsky G."/>
            <person name="Strassmann J.E."/>
            <person name="Queller D.C."/>
            <person name="Kuspa A."/>
            <person name="Grigoriev I.V."/>
        </authorList>
    </citation>
    <scope>NUCLEOTIDE SEQUENCE [LARGE SCALE GENOMIC DNA]</scope>
    <source>
        <strain evidence="2">QSDP1</strain>
    </source>
</reference>
<accession>F0ZHE6</accession>
<dbReference type="VEuPathDB" id="AmoebaDB:DICPUDRAFT_150849"/>
<sequence>MNGNINNDNNSSQFNLYKNFKDNEFITIIYNSEDSTTLIPPNKIEHTNNGLIYNKEESIIEFPKDLPEGSMPCSLFLRKFVRCHSPIGFVQGLYMYGENRCKQEDVNIYNCYQIQFSSTREKRKEKMDEIEKNRIKTENEFYSDHIWKRRVPLKFMSQNDKKEGKQEMDIEKRFRKYIDNELFGYTKELYDFLSDEKNSNKIAEKKID</sequence>
<keyword evidence="2" id="KW-1185">Reference proteome</keyword>
<dbReference type="AlphaFoldDB" id="F0ZHE6"/>
<dbReference type="EMBL" id="GL871021">
    <property type="protein sequence ID" value="EGC36617.1"/>
    <property type="molecule type" value="Genomic_DNA"/>
</dbReference>
<dbReference type="PANTHER" id="PTHR28052">
    <property type="entry name" value="UPF0545 PROTEIN C22ORF39"/>
    <property type="match status" value="1"/>
</dbReference>
<dbReference type="RefSeq" id="XP_003286855.1">
    <property type="nucleotide sequence ID" value="XM_003286807.1"/>
</dbReference>
<dbReference type="Pfam" id="PF11326">
    <property type="entry name" value="PANTS-like"/>
    <property type="match status" value="1"/>
</dbReference>
<proteinExistence type="predicted"/>
<dbReference type="InParanoid" id="F0ZHE6"/>